<dbReference type="EMBL" id="GBRH01258863">
    <property type="protein sequence ID" value="JAD39032.1"/>
    <property type="molecule type" value="Transcribed_RNA"/>
</dbReference>
<reference evidence="1" key="2">
    <citation type="journal article" date="2015" name="Data Brief">
        <title>Shoot transcriptome of the giant reed, Arundo donax.</title>
        <authorList>
            <person name="Barrero R.A."/>
            <person name="Guerrero F.D."/>
            <person name="Moolhuijzen P."/>
            <person name="Goolsby J.A."/>
            <person name="Tidwell J."/>
            <person name="Bellgard S.E."/>
            <person name="Bellgard M.I."/>
        </authorList>
    </citation>
    <scope>NUCLEOTIDE SEQUENCE</scope>
    <source>
        <tissue evidence="1">Shoot tissue taken approximately 20 cm above the soil surface</tissue>
    </source>
</reference>
<protein>
    <submittedName>
        <fullName evidence="1">Uncharacterized protein</fullName>
    </submittedName>
</protein>
<sequence length="13" mass="1486">MMSSCLVELGFLR</sequence>
<evidence type="ECO:0000313" key="1">
    <source>
        <dbReference type="EMBL" id="JAD39032.1"/>
    </source>
</evidence>
<reference evidence="1" key="1">
    <citation type="submission" date="2014-09" db="EMBL/GenBank/DDBJ databases">
        <authorList>
            <person name="Magalhaes I.L.F."/>
            <person name="Oliveira U."/>
            <person name="Santos F.R."/>
            <person name="Vidigal T.H.D.A."/>
            <person name="Brescovit A.D."/>
            <person name="Santos A.J."/>
        </authorList>
    </citation>
    <scope>NUCLEOTIDE SEQUENCE</scope>
    <source>
        <tissue evidence="1">Shoot tissue taken approximately 20 cm above the soil surface</tissue>
    </source>
</reference>
<organism evidence="1">
    <name type="scientific">Arundo donax</name>
    <name type="common">Giant reed</name>
    <name type="synonym">Donax arundinaceus</name>
    <dbReference type="NCBI Taxonomy" id="35708"/>
    <lineage>
        <taxon>Eukaryota</taxon>
        <taxon>Viridiplantae</taxon>
        <taxon>Streptophyta</taxon>
        <taxon>Embryophyta</taxon>
        <taxon>Tracheophyta</taxon>
        <taxon>Spermatophyta</taxon>
        <taxon>Magnoliopsida</taxon>
        <taxon>Liliopsida</taxon>
        <taxon>Poales</taxon>
        <taxon>Poaceae</taxon>
        <taxon>PACMAD clade</taxon>
        <taxon>Arundinoideae</taxon>
        <taxon>Arundineae</taxon>
        <taxon>Arundo</taxon>
    </lineage>
</organism>
<proteinExistence type="predicted"/>
<name>A0A0A8ZW61_ARUDO</name>
<accession>A0A0A8ZW61</accession>